<dbReference type="Proteomes" id="UP000722791">
    <property type="component" value="Unassembled WGS sequence"/>
</dbReference>
<reference evidence="2" key="1">
    <citation type="journal article" date="2021" name="Proc. Natl. Acad. Sci. U.S.A.">
        <title>Three genomes in the algal genus Volvox reveal the fate of a haploid sex-determining region after a transition to homothallism.</title>
        <authorList>
            <person name="Yamamoto K."/>
            <person name="Hamaji T."/>
            <person name="Kawai-Toyooka H."/>
            <person name="Matsuzaki R."/>
            <person name="Takahashi F."/>
            <person name="Nishimura Y."/>
            <person name="Kawachi M."/>
            <person name="Noguchi H."/>
            <person name="Minakuchi Y."/>
            <person name="Umen J.G."/>
            <person name="Toyoda A."/>
            <person name="Nozaki H."/>
        </authorList>
    </citation>
    <scope>NUCLEOTIDE SEQUENCE</scope>
    <source>
        <strain evidence="2">NIES-3785</strain>
    </source>
</reference>
<protein>
    <submittedName>
        <fullName evidence="2">Uncharacterized protein</fullName>
    </submittedName>
</protein>
<feature type="compositionally biased region" description="Polar residues" evidence="1">
    <location>
        <begin position="73"/>
        <end position="86"/>
    </location>
</feature>
<dbReference type="EMBL" id="BNCQ01000018">
    <property type="protein sequence ID" value="GIM05426.1"/>
    <property type="molecule type" value="Genomic_DNA"/>
</dbReference>
<evidence type="ECO:0000313" key="2">
    <source>
        <dbReference type="EMBL" id="GIM05426.1"/>
    </source>
</evidence>
<sequence>PTPTTSSTTANPSTAVVPTNLPTHNSTGAPKPGATTVPTFTRPPSSRCNQPTIIPTTTTPAGSTQPAVRPGRPSSTKNIRNSTKPSQAAAKSFQATTAYNPPAGIRLST</sequence>
<evidence type="ECO:0000313" key="3">
    <source>
        <dbReference type="Proteomes" id="UP000722791"/>
    </source>
</evidence>
<comment type="caution">
    <text evidence="2">The sequence shown here is derived from an EMBL/GenBank/DDBJ whole genome shotgun (WGS) entry which is preliminary data.</text>
</comment>
<proteinExistence type="predicted"/>
<gene>
    <name evidence="2" type="ORF">Vretimale_9930</name>
</gene>
<name>A0A8J4GES2_9CHLO</name>
<feature type="compositionally biased region" description="Low complexity" evidence="1">
    <location>
        <begin position="51"/>
        <end position="60"/>
    </location>
</feature>
<feature type="compositionally biased region" description="Polar residues" evidence="1">
    <location>
        <begin position="16"/>
        <end position="28"/>
    </location>
</feature>
<evidence type="ECO:0000256" key="1">
    <source>
        <dbReference type="SAM" id="MobiDB-lite"/>
    </source>
</evidence>
<organism evidence="2 3">
    <name type="scientific">Volvox reticuliferus</name>
    <dbReference type="NCBI Taxonomy" id="1737510"/>
    <lineage>
        <taxon>Eukaryota</taxon>
        <taxon>Viridiplantae</taxon>
        <taxon>Chlorophyta</taxon>
        <taxon>core chlorophytes</taxon>
        <taxon>Chlorophyceae</taxon>
        <taxon>CS clade</taxon>
        <taxon>Chlamydomonadales</taxon>
        <taxon>Volvocaceae</taxon>
        <taxon>Volvox</taxon>
    </lineage>
</organism>
<feature type="compositionally biased region" description="Low complexity" evidence="1">
    <location>
        <begin position="1"/>
        <end position="15"/>
    </location>
</feature>
<feature type="compositionally biased region" description="Polar residues" evidence="1">
    <location>
        <begin position="36"/>
        <end position="50"/>
    </location>
</feature>
<accession>A0A8J4GES2</accession>
<feature type="non-terminal residue" evidence="2">
    <location>
        <position position="1"/>
    </location>
</feature>
<feature type="region of interest" description="Disordered" evidence="1">
    <location>
        <begin position="1"/>
        <end position="109"/>
    </location>
</feature>
<dbReference type="AlphaFoldDB" id="A0A8J4GES2"/>